<dbReference type="EMBL" id="CAUOFW020004647">
    <property type="protein sequence ID" value="CAK9166648.1"/>
    <property type="molecule type" value="Genomic_DNA"/>
</dbReference>
<gene>
    <name evidence="2" type="ORF">ILEXP_LOCUS35882</name>
</gene>
<keyword evidence="3" id="KW-1185">Reference proteome</keyword>
<dbReference type="Pfam" id="PF08387">
    <property type="entry name" value="FBD"/>
    <property type="match status" value="1"/>
</dbReference>
<sequence>MNKNPDPLSAEILVMGLPSKIQEFPTRVVIGNSQDRISHLPDGILCHILSFLPTKYAVGTSVLSTRWKYLWTFIPNLEFDDTLLFTAEESKRHPVATCFMNFVDKVLDLHDVSYITNFSLKCSEDYDLSRVDAWISTVMKKNVQELDLYFFMNYPIALPRCLFTSESLKVLKLTYEITFDIPTDAHFPNLRVVHLTSVLFQDGNSTQRLISGCPVLEVLVIDKSGIDGIEVFNVCSPTLKRFTLSCCLDNLEDDCECTFLVEASALEYFELTDIVQNHYTLTNLCSLINAKIDVLFCRERAFEILQGIFMVKYLSLSYFMVEALYESNKDFPIFRNLIYMDLANEDYVGQLSQLSQPPETACNQDAINKLLESSPALEVLILNAEHVRLSNWSPPQSVPGCLVLHLEALEIRGFKEQEEVMLLANYFLENAKVLKKMTIVSVGLDVEQELNISKKVLSLPRGSDNCQISISNKALS</sequence>
<evidence type="ECO:0000313" key="2">
    <source>
        <dbReference type="EMBL" id="CAK9166648.1"/>
    </source>
</evidence>
<dbReference type="InterPro" id="IPR055411">
    <property type="entry name" value="LRR_FXL15/At3g58940/PEG3-like"/>
</dbReference>
<dbReference type="InterPro" id="IPR032675">
    <property type="entry name" value="LRR_dom_sf"/>
</dbReference>
<evidence type="ECO:0000313" key="3">
    <source>
        <dbReference type="Proteomes" id="UP001642360"/>
    </source>
</evidence>
<dbReference type="CDD" id="cd22160">
    <property type="entry name" value="F-box_AtFBL13-like"/>
    <property type="match status" value="1"/>
</dbReference>
<dbReference type="Proteomes" id="UP001642360">
    <property type="component" value="Unassembled WGS sequence"/>
</dbReference>
<dbReference type="InterPro" id="IPR053781">
    <property type="entry name" value="F-box_AtFBL13-like"/>
</dbReference>
<name>A0ABC8TH99_9AQUA</name>
<dbReference type="InterPro" id="IPR036047">
    <property type="entry name" value="F-box-like_dom_sf"/>
</dbReference>
<dbReference type="Gene3D" id="1.20.1280.50">
    <property type="match status" value="1"/>
</dbReference>
<dbReference type="Gene3D" id="3.80.10.10">
    <property type="entry name" value="Ribonuclease Inhibitor"/>
    <property type="match status" value="1"/>
</dbReference>
<comment type="caution">
    <text evidence="2">The sequence shown here is derived from an EMBL/GenBank/DDBJ whole genome shotgun (WGS) entry which is preliminary data.</text>
</comment>
<dbReference type="SMART" id="SM00579">
    <property type="entry name" value="FBD"/>
    <property type="match status" value="1"/>
</dbReference>
<dbReference type="SUPFAM" id="SSF52047">
    <property type="entry name" value="RNI-like"/>
    <property type="match status" value="1"/>
</dbReference>
<dbReference type="InterPro" id="IPR006566">
    <property type="entry name" value="FBD"/>
</dbReference>
<dbReference type="Pfam" id="PF00646">
    <property type="entry name" value="F-box"/>
    <property type="match status" value="1"/>
</dbReference>
<feature type="domain" description="FBD" evidence="1">
    <location>
        <begin position="400"/>
        <end position="471"/>
    </location>
</feature>
<proteinExistence type="predicted"/>
<dbReference type="PANTHER" id="PTHR31900">
    <property type="entry name" value="F-BOX/RNI SUPERFAMILY PROTEIN-RELATED"/>
    <property type="match status" value="1"/>
</dbReference>
<evidence type="ECO:0000259" key="1">
    <source>
        <dbReference type="SMART" id="SM00579"/>
    </source>
</evidence>
<protein>
    <recommendedName>
        <fullName evidence="1">FBD domain-containing protein</fullName>
    </recommendedName>
</protein>
<dbReference type="Pfam" id="PF24758">
    <property type="entry name" value="LRR_At5g56370"/>
    <property type="match status" value="1"/>
</dbReference>
<dbReference type="PANTHER" id="PTHR31900:SF34">
    <property type="entry name" value="EMB|CAB62440.1-RELATED"/>
    <property type="match status" value="1"/>
</dbReference>
<accession>A0ABC8TH99</accession>
<dbReference type="SUPFAM" id="SSF81383">
    <property type="entry name" value="F-box domain"/>
    <property type="match status" value="1"/>
</dbReference>
<organism evidence="2 3">
    <name type="scientific">Ilex paraguariensis</name>
    <name type="common">yerba mate</name>
    <dbReference type="NCBI Taxonomy" id="185542"/>
    <lineage>
        <taxon>Eukaryota</taxon>
        <taxon>Viridiplantae</taxon>
        <taxon>Streptophyta</taxon>
        <taxon>Embryophyta</taxon>
        <taxon>Tracheophyta</taxon>
        <taxon>Spermatophyta</taxon>
        <taxon>Magnoliopsida</taxon>
        <taxon>eudicotyledons</taxon>
        <taxon>Gunneridae</taxon>
        <taxon>Pentapetalae</taxon>
        <taxon>asterids</taxon>
        <taxon>campanulids</taxon>
        <taxon>Aquifoliales</taxon>
        <taxon>Aquifoliaceae</taxon>
        <taxon>Ilex</taxon>
    </lineage>
</organism>
<dbReference type="InterPro" id="IPR050232">
    <property type="entry name" value="FBL13/AtMIF1-like"/>
</dbReference>
<dbReference type="InterPro" id="IPR001810">
    <property type="entry name" value="F-box_dom"/>
</dbReference>
<dbReference type="AlphaFoldDB" id="A0ABC8TH99"/>
<reference evidence="2 3" key="1">
    <citation type="submission" date="2024-02" db="EMBL/GenBank/DDBJ databases">
        <authorList>
            <person name="Vignale AGUSTIN F."/>
            <person name="Sosa J E."/>
            <person name="Modenutti C."/>
        </authorList>
    </citation>
    <scope>NUCLEOTIDE SEQUENCE [LARGE SCALE GENOMIC DNA]</scope>
</reference>